<dbReference type="InterPro" id="IPR038019">
    <property type="entry name" value="PRib_AMP_CycHydrolase_sf"/>
</dbReference>
<evidence type="ECO:0000256" key="2">
    <source>
        <dbReference type="ARBA" id="ARBA00005169"/>
    </source>
</evidence>
<dbReference type="Gene3D" id="3.10.20.810">
    <property type="entry name" value="Phosphoribosyl-AMP cyclohydrolase"/>
    <property type="match status" value="1"/>
</dbReference>
<evidence type="ECO:0000313" key="10">
    <source>
        <dbReference type="Proteomes" id="UP000029859"/>
    </source>
</evidence>
<feature type="binding site" evidence="7">
    <location>
        <position position="77"/>
    </location>
    <ligand>
        <name>Zn(2+)</name>
        <dbReference type="ChEBI" id="CHEBI:29105"/>
        <note>ligand shared between dimeric partners</note>
    </ligand>
</feature>
<reference evidence="9 10" key="1">
    <citation type="submission" date="2014-09" db="EMBL/GenBank/DDBJ databases">
        <title>Draft genome sequence of an obligately methylotrophic methanogen, Methanococcoides methylutens, isolated from marine sediment.</title>
        <authorList>
            <person name="Guan Y."/>
            <person name="Ngugi D.K."/>
            <person name="Blom J."/>
            <person name="Ali S."/>
            <person name="Ferry J.G."/>
            <person name="Stingl U."/>
        </authorList>
    </citation>
    <scope>NUCLEOTIDE SEQUENCE [LARGE SCALE GENOMIC DNA]</scope>
    <source>
        <strain evidence="9 10">DSM 2657</strain>
    </source>
</reference>
<feature type="binding site" evidence="7">
    <location>
        <position position="93"/>
    </location>
    <ligand>
        <name>Zn(2+)</name>
        <dbReference type="ChEBI" id="CHEBI:29105"/>
        <note>ligand shared between dimeric partners</note>
    </ligand>
</feature>
<comment type="subunit">
    <text evidence="7">Homodimer.</text>
</comment>
<feature type="binding site" evidence="7">
    <location>
        <position position="76"/>
    </location>
    <ligand>
        <name>Mg(2+)</name>
        <dbReference type="ChEBI" id="CHEBI:18420"/>
    </ligand>
</feature>
<dbReference type="EC" id="3.5.4.19" evidence="7"/>
<dbReference type="GO" id="GO:0005737">
    <property type="term" value="C:cytoplasm"/>
    <property type="evidence" value="ECO:0007669"/>
    <property type="project" value="UniProtKB-SubCell"/>
</dbReference>
<dbReference type="InterPro" id="IPR026660">
    <property type="entry name" value="PRA-CH"/>
</dbReference>
<evidence type="ECO:0000313" key="9">
    <source>
        <dbReference type="EMBL" id="KGK98947.1"/>
    </source>
</evidence>
<dbReference type="PANTHER" id="PTHR42945">
    <property type="entry name" value="HISTIDINE BIOSYNTHESIS BIFUNCTIONAL PROTEIN"/>
    <property type="match status" value="1"/>
</dbReference>
<dbReference type="RefSeq" id="WP_048193381.1">
    <property type="nucleotide sequence ID" value="NZ_CAAGSM010000002.1"/>
</dbReference>
<dbReference type="GO" id="GO:0004636">
    <property type="term" value="F:phosphoribosyl-ATP diphosphatase activity"/>
    <property type="evidence" value="ECO:0007669"/>
    <property type="project" value="UniProtKB-ARBA"/>
</dbReference>
<dbReference type="GO" id="GO:0000287">
    <property type="term" value="F:magnesium ion binding"/>
    <property type="evidence" value="ECO:0007669"/>
    <property type="project" value="UniProtKB-UniRule"/>
</dbReference>
<comment type="cofactor">
    <cofactor evidence="7">
        <name>Zn(2+)</name>
        <dbReference type="ChEBI" id="CHEBI:29105"/>
    </cofactor>
    <text evidence="7">Binds 1 zinc ion per subunit.</text>
</comment>
<evidence type="ECO:0000256" key="1">
    <source>
        <dbReference type="ARBA" id="ARBA00000024"/>
    </source>
</evidence>
<evidence type="ECO:0000259" key="8">
    <source>
        <dbReference type="Pfam" id="PF01502"/>
    </source>
</evidence>
<proteinExistence type="inferred from homology"/>
<dbReference type="FunFam" id="3.10.20.810:FF:000001">
    <property type="entry name" value="Histidine biosynthesis bifunctional protein HisIE"/>
    <property type="match status" value="1"/>
</dbReference>
<protein>
    <recommendedName>
        <fullName evidence="7">Phosphoribosyl-AMP cyclohydrolase</fullName>
        <shortName evidence="7">PRA-CH</shortName>
        <ecNumber evidence="7">3.5.4.19</ecNumber>
    </recommendedName>
</protein>
<sequence>MIELDNLKYDDNGLIAAIAQDNKTGEVLMFAYMNEEALKLTIETGIAHYWSRSRQELWKKGESSGHMQTVHEMLIDCDMDAIVMKVEQEGGACHTGYRSCFYRNIEGNVVGEKVFNPDEVY</sequence>
<dbReference type="AlphaFoldDB" id="A0A099T1B9"/>
<accession>A0A099T1B9</accession>
<dbReference type="PANTHER" id="PTHR42945:SF1">
    <property type="entry name" value="HISTIDINE BIOSYNTHESIS BIFUNCTIONAL PROTEIN HIS7"/>
    <property type="match status" value="1"/>
</dbReference>
<evidence type="ECO:0000256" key="4">
    <source>
        <dbReference type="ARBA" id="ARBA00022605"/>
    </source>
</evidence>
<dbReference type="Gene3D" id="4.10.80.70">
    <property type="match status" value="1"/>
</dbReference>
<comment type="catalytic activity">
    <reaction evidence="1 7">
        <text>1-(5-phospho-beta-D-ribosyl)-5'-AMP + H2O = 1-(5-phospho-beta-D-ribosyl)-5-[(5-phospho-beta-D-ribosylamino)methylideneamino]imidazole-4-carboxamide</text>
        <dbReference type="Rhea" id="RHEA:20049"/>
        <dbReference type="ChEBI" id="CHEBI:15377"/>
        <dbReference type="ChEBI" id="CHEBI:58435"/>
        <dbReference type="ChEBI" id="CHEBI:59457"/>
        <dbReference type="EC" id="3.5.4.19"/>
    </reaction>
</comment>
<dbReference type="NCBIfam" id="NF000768">
    <property type="entry name" value="PRK00051.1"/>
    <property type="match status" value="1"/>
</dbReference>
<dbReference type="GO" id="GO:0008270">
    <property type="term" value="F:zinc ion binding"/>
    <property type="evidence" value="ECO:0007669"/>
    <property type="project" value="UniProtKB-UniRule"/>
</dbReference>
<keyword evidence="3 7" id="KW-0963">Cytoplasm</keyword>
<dbReference type="OrthoDB" id="5853at2157"/>
<evidence type="ECO:0000256" key="6">
    <source>
        <dbReference type="ARBA" id="ARBA00023102"/>
    </source>
</evidence>
<feature type="domain" description="Phosphoribosyl-AMP cyclohydrolase" evidence="8">
    <location>
        <begin position="29"/>
        <end position="102"/>
    </location>
</feature>
<keyword evidence="4 7" id="KW-0028">Amino-acid biosynthesis</keyword>
<comment type="caution">
    <text evidence="9">The sequence shown here is derived from an EMBL/GenBank/DDBJ whole genome shotgun (WGS) entry which is preliminary data.</text>
</comment>
<dbReference type="Pfam" id="PF01502">
    <property type="entry name" value="PRA-CH"/>
    <property type="match status" value="1"/>
</dbReference>
<feature type="binding site" evidence="7">
    <location>
        <position position="78"/>
    </location>
    <ligand>
        <name>Mg(2+)</name>
        <dbReference type="ChEBI" id="CHEBI:18420"/>
    </ligand>
</feature>
<evidence type="ECO:0000256" key="3">
    <source>
        <dbReference type="ARBA" id="ARBA00022490"/>
    </source>
</evidence>
<dbReference type="EMBL" id="JRHO01000009">
    <property type="protein sequence ID" value="KGK98947.1"/>
    <property type="molecule type" value="Genomic_DNA"/>
</dbReference>
<dbReference type="HAMAP" id="MF_01021">
    <property type="entry name" value="HisI"/>
    <property type="match status" value="1"/>
</dbReference>
<keyword evidence="5 7" id="KW-0378">Hydrolase</keyword>
<dbReference type="GO" id="GO:0000105">
    <property type="term" value="P:L-histidine biosynthetic process"/>
    <property type="evidence" value="ECO:0007669"/>
    <property type="project" value="UniProtKB-UniRule"/>
</dbReference>
<comment type="similarity">
    <text evidence="7">Belongs to the PRA-CH family.</text>
</comment>
<evidence type="ECO:0000256" key="7">
    <source>
        <dbReference type="HAMAP-Rule" id="MF_01021"/>
    </source>
</evidence>
<name>A0A099T1B9_METMT</name>
<dbReference type="InterPro" id="IPR002496">
    <property type="entry name" value="PRib_AMP_CycHydrolase_dom"/>
</dbReference>
<gene>
    <name evidence="7" type="primary">hisI</name>
    <name evidence="9" type="ORF">LI82_02570</name>
</gene>
<comment type="cofactor">
    <cofactor evidence="7">
        <name>Mg(2+)</name>
        <dbReference type="ChEBI" id="CHEBI:18420"/>
    </cofactor>
    <text evidence="7">Binds 1 Mg(2+) ion per subunit.</text>
</comment>
<evidence type="ECO:0000256" key="5">
    <source>
        <dbReference type="ARBA" id="ARBA00022801"/>
    </source>
</evidence>
<dbReference type="UniPathway" id="UPA00031">
    <property type="reaction ID" value="UER00008"/>
</dbReference>
<comment type="subcellular location">
    <subcellularLocation>
        <location evidence="7">Cytoplasm</location>
    </subcellularLocation>
</comment>
<organism evidence="9 10">
    <name type="scientific">Methanococcoides methylutens</name>
    <dbReference type="NCBI Taxonomy" id="2226"/>
    <lineage>
        <taxon>Archaea</taxon>
        <taxon>Methanobacteriati</taxon>
        <taxon>Methanobacteriota</taxon>
        <taxon>Stenosarchaea group</taxon>
        <taxon>Methanomicrobia</taxon>
        <taxon>Methanosarcinales</taxon>
        <taxon>Methanosarcinaceae</taxon>
        <taxon>Methanococcoides</taxon>
    </lineage>
</organism>
<dbReference type="Proteomes" id="UP000029859">
    <property type="component" value="Unassembled WGS sequence"/>
</dbReference>
<keyword evidence="10" id="KW-1185">Reference proteome</keyword>
<keyword evidence="7" id="KW-0460">Magnesium</keyword>
<keyword evidence="7" id="KW-0862">Zinc</keyword>
<dbReference type="SUPFAM" id="SSF141734">
    <property type="entry name" value="HisI-like"/>
    <property type="match status" value="1"/>
</dbReference>
<comment type="function">
    <text evidence="7">Catalyzes the hydrolysis of the adenine ring of phosphoribosyl-AMP.</text>
</comment>
<comment type="pathway">
    <text evidence="2 7">Amino-acid biosynthesis; L-histidine biosynthesis; L-histidine from 5-phospho-alpha-D-ribose 1-diphosphate: step 3/9.</text>
</comment>
<dbReference type="GO" id="GO:0004635">
    <property type="term" value="F:phosphoribosyl-AMP cyclohydrolase activity"/>
    <property type="evidence" value="ECO:0007669"/>
    <property type="project" value="UniProtKB-UniRule"/>
</dbReference>
<keyword evidence="6 7" id="KW-0368">Histidine biosynthesis</keyword>
<keyword evidence="7" id="KW-0479">Metal-binding</keyword>
<feature type="binding site" evidence="7">
    <location>
        <position position="100"/>
    </location>
    <ligand>
        <name>Zn(2+)</name>
        <dbReference type="ChEBI" id="CHEBI:29105"/>
        <note>ligand shared between dimeric partners</note>
    </ligand>
</feature>
<feature type="binding site" evidence="7">
    <location>
        <position position="80"/>
    </location>
    <ligand>
        <name>Mg(2+)</name>
        <dbReference type="ChEBI" id="CHEBI:18420"/>
    </ligand>
</feature>